<dbReference type="AlphaFoldDB" id="A0A9Q5W973"/>
<protein>
    <recommendedName>
        <fullName evidence="3">DUF3326 domain-containing protein</fullName>
    </recommendedName>
</protein>
<evidence type="ECO:0000313" key="1">
    <source>
        <dbReference type="EMBL" id="OPH09508.1"/>
    </source>
</evidence>
<dbReference type="Proteomes" id="UP000190056">
    <property type="component" value="Unassembled WGS sequence"/>
</dbReference>
<dbReference type="PANTHER" id="PTHR36891:SF1">
    <property type="entry name" value="OS01G0127400 PROTEIN"/>
    <property type="match status" value="1"/>
</dbReference>
<dbReference type="PANTHER" id="PTHR36891">
    <property type="entry name" value="OS01G0127400 PROTEIN"/>
    <property type="match status" value="1"/>
</dbReference>
<dbReference type="RefSeq" id="WP_079291216.1">
    <property type="nucleotide sequence ID" value="NZ_MTPU01000047.1"/>
</dbReference>
<sequence>MSCRITTKDFEVQYSPKRFVWSEIASSIGNLGLPGDPIRLILTARKENTIIFEGSFLETDKQPVWPSLLNIRPRQISSAKPFVAVSIVPTGVRAEIGGFSGDATPSVNLLASACDYLVVNPNSVTASDLYYASDNVLYVEGNLICHLLLGHTTLIPEPQSKIGVIIEKCEEKFLNGILNAINAVRTVGGINIDPVVVTSGPIKTECVFSHHGHASGKFEGIEQLMEALDVIAKTDTTAVAFSTTLSVPEEIKRRYFQGEIMPNPWGGAEAILTHMATNFYPFTTAHSPVSVSMDDMDDSVYYTLGDPRDGAELISSAFLCSTLKGLTHSPRLQKFDTPLPSGCQGISVENVSAVVMPESTVGNIPFFAALEQNIPVILVRENYTQYEVTPSILGINQSQQQIYYVNSYMEATGLLLALKNGIAPEATTRPMPQIRPIYL</sequence>
<dbReference type="InterPro" id="IPR021763">
    <property type="entry name" value="DUF3326"/>
</dbReference>
<reference evidence="1 2" key="1">
    <citation type="submission" date="2017-01" db="EMBL/GenBank/DDBJ databases">
        <authorList>
            <person name="Abreu V.A."/>
            <person name="Popin R.V."/>
            <person name="Rigonato J."/>
            <person name="Andreote A.P."/>
            <person name="Schaker P.C."/>
            <person name="Hoff-Risseti C."/>
            <person name="Alvarenga D.O."/>
            <person name="Varani A.M."/>
            <person name="Fiore M.F."/>
        </authorList>
    </citation>
    <scope>NUCLEOTIDE SEQUENCE [LARGE SCALE GENOMIC DNA]</scope>
    <source>
        <strain evidence="1 2">CENA302</strain>
    </source>
</reference>
<comment type="caution">
    <text evidence="1">The sequence shown here is derived from an EMBL/GenBank/DDBJ whole genome shotgun (WGS) entry which is preliminary data.</text>
</comment>
<name>A0A9Q5W973_9CYAN</name>
<evidence type="ECO:0000313" key="2">
    <source>
        <dbReference type="Proteomes" id="UP000190056"/>
    </source>
</evidence>
<accession>A0A9Q5W973</accession>
<dbReference type="Pfam" id="PF11805">
    <property type="entry name" value="DUF3326"/>
    <property type="match status" value="1"/>
</dbReference>
<proteinExistence type="predicted"/>
<evidence type="ECO:0008006" key="3">
    <source>
        <dbReference type="Google" id="ProtNLM"/>
    </source>
</evidence>
<dbReference type="EMBL" id="MTPU01000047">
    <property type="protein sequence ID" value="OPH09508.1"/>
    <property type="molecule type" value="Genomic_DNA"/>
</dbReference>
<organism evidence="1 2">
    <name type="scientific">Cylindrospermopsis raciborskii CENA302</name>
    <dbReference type="NCBI Taxonomy" id="1170768"/>
    <lineage>
        <taxon>Bacteria</taxon>
        <taxon>Bacillati</taxon>
        <taxon>Cyanobacteriota</taxon>
        <taxon>Cyanophyceae</taxon>
        <taxon>Nostocales</taxon>
        <taxon>Aphanizomenonaceae</taxon>
        <taxon>Cylindrospermopsis</taxon>
    </lineage>
</organism>
<gene>
    <name evidence="1" type="ORF">CENA302_10280</name>
</gene>